<evidence type="ECO:0000256" key="1">
    <source>
        <dbReference type="ARBA" id="ARBA00004141"/>
    </source>
</evidence>
<dbReference type="Proteomes" id="UP000740557">
    <property type="component" value="Unassembled WGS sequence"/>
</dbReference>
<dbReference type="InterPro" id="IPR044492">
    <property type="entry name" value="P_typ_ATPase_HD_dom"/>
</dbReference>
<feature type="transmembrane region" description="Helical" evidence="8">
    <location>
        <begin position="265"/>
        <end position="291"/>
    </location>
</feature>
<evidence type="ECO:0000256" key="7">
    <source>
        <dbReference type="ARBA" id="ARBA00023136"/>
    </source>
</evidence>
<dbReference type="PRINTS" id="PR00120">
    <property type="entry name" value="HATPASE"/>
</dbReference>
<feature type="transmembrane region" description="Helical" evidence="8">
    <location>
        <begin position="808"/>
        <end position="826"/>
    </location>
</feature>
<dbReference type="SFLD" id="SFLDS00003">
    <property type="entry name" value="Haloacid_Dehalogenase"/>
    <property type="match status" value="1"/>
</dbReference>
<evidence type="ECO:0000256" key="6">
    <source>
        <dbReference type="ARBA" id="ARBA00022989"/>
    </source>
</evidence>
<keyword evidence="6 8" id="KW-1133">Transmembrane helix</keyword>
<evidence type="ECO:0000256" key="3">
    <source>
        <dbReference type="ARBA" id="ARBA00022741"/>
    </source>
</evidence>
<dbReference type="PROSITE" id="PS00154">
    <property type="entry name" value="ATPASE_E1_E2"/>
    <property type="match status" value="1"/>
</dbReference>
<dbReference type="Gene3D" id="3.40.50.1000">
    <property type="entry name" value="HAD superfamily/HAD-like"/>
    <property type="match status" value="1"/>
</dbReference>
<name>A0A955EAU0_UNCKA</name>
<gene>
    <name evidence="10" type="ORF">KC980_00515</name>
</gene>
<feature type="domain" description="Cation-transporting P-type ATPase N-terminal" evidence="9">
    <location>
        <begin position="1"/>
        <end position="85"/>
    </location>
</feature>
<dbReference type="GO" id="GO:0016887">
    <property type="term" value="F:ATP hydrolysis activity"/>
    <property type="evidence" value="ECO:0007669"/>
    <property type="project" value="InterPro"/>
</dbReference>
<feature type="transmembrane region" description="Helical" evidence="8">
    <location>
        <begin position="65"/>
        <end position="83"/>
    </location>
</feature>
<keyword evidence="2 8" id="KW-0812">Transmembrane</keyword>
<dbReference type="SFLD" id="SFLDF00027">
    <property type="entry name" value="p-type_atpase"/>
    <property type="match status" value="1"/>
</dbReference>
<dbReference type="EMBL" id="JAGQNX010000012">
    <property type="protein sequence ID" value="MCA9307975.1"/>
    <property type="molecule type" value="Genomic_DNA"/>
</dbReference>
<reference evidence="10" key="2">
    <citation type="journal article" date="2021" name="Microbiome">
        <title>Successional dynamics and alternative stable states in a saline activated sludge microbial community over 9 years.</title>
        <authorList>
            <person name="Wang Y."/>
            <person name="Ye J."/>
            <person name="Ju F."/>
            <person name="Liu L."/>
            <person name="Boyd J.A."/>
            <person name="Deng Y."/>
            <person name="Parks D.H."/>
            <person name="Jiang X."/>
            <person name="Yin X."/>
            <person name="Woodcroft B.J."/>
            <person name="Tyson G.W."/>
            <person name="Hugenholtz P."/>
            <person name="Polz M.F."/>
            <person name="Zhang T."/>
        </authorList>
    </citation>
    <scope>NUCLEOTIDE SEQUENCE</scope>
    <source>
        <strain evidence="10">HKST-UBA79</strain>
    </source>
</reference>
<evidence type="ECO:0000256" key="5">
    <source>
        <dbReference type="ARBA" id="ARBA00022967"/>
    </source>
</evidence>
<dbReference type="PRINTS" id="PR00119">
    <property type="entry name" value="CATATPASE"/>
</dbReference>
<evidence type="ECO:0000256" key="2">
    <source>
        <dbReference type="ARBA" id="ARBA00022692"/>
    </source>
</evidence>
<sequence>MPHKTVQIPLIKALSVNKSARLDDLVKKHRGLTNSEVISLTKTYGTNALPEAPTPSSFQIFIRQFASPLVYVLLVALLVTLFLGEFADATIIAAALILNTFLGFIQESRAGHALKALKQMLQPEVSVIRGGHVKSISTQDLVPSDIVILNTGDKIPADCLVIESSRFYVTEAILTGESVPVPKPVDASVFMGTVVSSGNAVVSVKSIGSNTEIGKIARHVQDVGDDTPLKKQLSKFSTVLSKIVLALTLFVFVLGLLFRHDPGEIFLTAVALAVSAIPEGLLVALTVILAIGMQRVLRRQGLVRNLVSAETLGSVTTICTDKTGTLTQGKMQVVDYVGDSSSLALQTYLANDMDDPMLVAASNWAVNHLNNVEGLSDEFLRLDSLPFSSSTQYFASLHKFSKDTNVIFINGAPEVILELCKMPSREQQGILDTINTLSNKGYRLIAYAQKPKKLDNLSLNPQEIVKGNFNWVGILAFSDPIRPDVKNSLQIVQQAGIRLLVITGDYAQTAVSVLTELGIEIEPKNVLLGSDIAKKTPKQLQSLIANNRSTMLFARTKPEQKLQVITALKDMGEVIAMMGDGVNDAPALAKSDIGIVVGDATDVAKETADLVLLDSSFSTIVAAIEEGRGIFDNIRKVILYLLADSFQAIVAILLALISSVPVVASASHILWVNLVSDGFPSLALTVDPKSPNIMSRSPRDPHKQLISTWMLKLIVLVSLLSGFGTFALFLLAYNATSNLAIARSVAFASLGIISLTYVFSIKNFHTSFWRENPFNNWWLNISVTVGLFLQLVPFVSPPIGKFLNVVPIGFYWLYVLLLGLVIFFVVEITKHFLATQVD</sequence>
<accession>A0A955EAU0</accession>
<feature type="transmembrane region" description="Helical" evidence="8">
    <location>
        <begin position="745"/>
        <end position="765"/>
    </location>
</feature>
<feature type="transmembrane region" description="Helical" evidence="8">
    <location>
        <begin position="669"/>
        <end position="688"/>
    </location>
</feature>
<dbReference type="NCBIfam" id="TIGR01494">
    <property type="entry name" value="ATPase_P-type"/>
    <property type="match status" value="2"/>
</dbReference>
<organism evidence="10 11">
    <name type="scientific">candidate division WWE3 bacterium</name>
    <dbReference type="NCBI Taxonomy" id="2053526"/>
    <lineage>
        <taxon>Bacteria</taxon>
        <taxon>Katanobacteria</taxon>
    </lineage>
</organism>
<comment type="caution">
    <text evidence="10">The sequence shown here is derived from an EMBL/GenBank/DDBJ whole genome shotgun (WGS) entry which is preliminary data.</text>
</comment>
<dbReference type="InterPro" id="IPR023214">
    <property type="entry name" value="HAD_sf"/>
</dbReference>
<dbReference type="Gene3D" id="2.70.150.10">
    <property type="entry name" value="Calcium-transporting ATPase, cytoplasmic transduction domain A"/>
    <property type="match status" value="1"/>
</dbReference>
<proteinExistence type="predicted"/>
<dbReference type="InterPro" id="IPR008250">
    <property type="entry name" value="ATPase_P-typ_transduc_dom_A_sf"/>
</dbReference>
<dbReference type="SUPFAM" id="SSF81665">
    <property type="entry name" value="Calcium ATPase, transmembrane domain M"/>
    <property type="match status" value="1"/>
</dbReference>
<evidence type="ECO:0000259" key="9">
    <source>
        <dbReference type="SMART" id="SM00831"/>
    </source>
</evidence>
<evidence type="ECO:0000313" key="11">
    <source>
        <dbReference type="Proteomes" id="UP000740557"/>
    </source>
</evidence>
<dbReference type="InterPro" id="IPR023298">
    <property type="entry name" value="ATPase_P-typ_TM_dom_sf"/>
</dbReference>
<dbReference type="Pfam" id="PF00689">
    <property type="entry name" value="Cation_ATPase_C"/>
    <property type="match status" value="1"/>
</dbReference>
<reference evidence="10" key="1">
    <citation type="submission" date="2020-04" db="EMBL/GenBank/DDBJ databases">
        <authorList>
            <person name="Zhang T."/>
        </authorList>
    </citation>
    <scope>NUCLEOTIDE SEQUENCE</scope>
    <source>
        <strain evidence="10">HKST-UBA79</strain>
    </source>
</reference>
<feature type="transmembrane region" description="Helical" evidence="8">
    <location>
        <begin position="709"/>
        <end position="733"/>
    </location>
</feature>
<dbReference type="GO" id="GO:0016020">
    <property type="term" value="C:membrane"/>
    <property type="evidence" value="ECO:0007669"/>
    <property type="project" value="UniProtKB-SubCell"/>
</dbReference>
<dbReference type="Gene3D" id="3.40.1110.10">
    <property type="entry name" value="Calcium-transporting ATPase, cytoplasmic domain N"/>
    <property type="match status" value="1"/>
</dbReference>
<dbReference type="SFLD" id="SFLDG00002">
    <property type="entry name" value="C1.7:_P-type_atpase_like"/>
    <property type="match status" value="1"/>
</dbReference>
<feature type="transmembrane region" description="Helical" evidence="8">
    <location>
        <begin position="637"/>
        <end position="657"/>
    </location>
</feature>
<dbReference type="SUPFAM" id="SSF56784">
    <property type="entry name" value="HAD-like"/>
    <property type="match status" value="1"/>
</dbReference>
<dbReference type="SUPFAM" id="SSF81653">
    <property type="entry name" value="Calcium ATPase, transduction domain A"/>
    <property type="match status" value="1"/>
</dbReference>
<dbReference type="Pfam" id="PF00702">
    <property type="entry name" value="Hydrolase"/>
    <property type="match status" value="1"/>
</dbReference>
<dbReference type="InterPro" id="IPR018303">
    <property type="entry name" value="ATPase_P-typ_P_site"/>
</dbReference>
<dbReference type="InterPro" id="IPR036412">
    <property type="entry name" value="HAD-like_sf"/>
</dbReference>
<dbReference type="Pfam" id="PF00690">
    <property type="entry name" value="Cation_ATPase_N"/>
    <property type="match status" value="1"/>
</dbReference>
<dbReference type="InterPro" id="IPR006068">
    <property type="entry name" value="ATPase_P-typ_cation-transptr_C"/>
</dbReference>
<keyword evidence="3" id="KW-0547">Nucleotide-binding</keyword>
<dbReference type="Pfam" id="PF00122">
    <property type="entry name" value="E1-E2_ATPase"/>
    <property type="match status" value="1"/>
</dbReference>
<feature type="transmembrane region" description="Helical" evidence="8">
    <location>
        <begin position="89"/>
        <end position="105"/>
    </location>
</feature>
<dbReference type="InterPro" id="IPR059000">
    <property type="entry name" value="ATPase_P-type_domA"/>
</dbReference>
<dbReference type="InterPro" id="IPR004014">
    <property type="entry name" value="ATPase_P-typ_cation-transptr_N"/>
</dbReference>
<dbReference type="GO" id="GO:0005524">
    <property type="term" value="F:ATP binding"/>
    <property type="evidence" value="ECO:0007669"/>
    <property type="project" value="UniProtKB-KW"/>
</dbReference>
<protein>
    <submittedName>
        <fullName evidence="10">HAD-IC family P-type ATPase</fullName>
    </submittedName>
</protein>
<keyword evidence="4" id="KW-0067">ATP-binding</keyword>
<feature type="transmembrane region" description="Helical" evidence="8">
    <location>
        <begin position="777"/>
        <end position="796"/>
    </location>
</feature>
<evidence type="ECO:0000256" key="4">
    <source>
        <dbReference type="ARBA" id="ARBA00022840"/>
    </source>
</evidence>
<comment type="subcellular location">
    <subcellularLocation>
        <location evidence="1">Membrane</location>
        <topology evidence="1">Multi-pass membrane protein</topology>
    </subcellularLocation>
</comment>
<dbReference type="InterPro" id="IPR001757">
    <property type="entry name" value="P_typ_ATPase"/>
</dbReference>
<dbReference type="InterPro" id="IPR023299">
    <property type="entry name" value="ATPase_P-typ_cyto_dom_N"/>
</dbReference>
<dbReference type="Gene3D" id="1.20.1110.10">
    <property type="entry name" value="Calcium-transporting ATPase, transmembrane domain"/>
    <property type="match status" value="1"/>
</dbReference>
<evidence type="ECO:0000256" key="8">
    <source>
        <dbReference type="SAM" id="Phobius"/>
    </source>
</evidence>
<feature type="transmembrane region" description="Helical" evidence="8">
    <location>
        <begin position="239"/>
        <end position="259"/>
    </location>
</feature>
<dbReference type="PANTHER" id="PTHR42861">
    <property type="entry name" value="CALCIUM-TRANSPORTING ATPASE"/>
    <property type="match status" value="1"/>
</dbReference>
<keyword evidence="7 8" id="KW-0472">Membrane</keyword>
<dbReference type="AlphaFoldDB" id="A0A955EAU0"/>
<dbReference type="SMART" id="SM00831">
    <property type="entry name" value="Cation_ATPase_N"/>
    <property type="match status" value="1"/>
</dbReference>
<keyword evidence="5" id="KW-1278">Translocase</keyword>
<evidence type="ECO:0000313" key="10">
    <source>
        <dbReference type="EMBL" id="MCA9307975.1"/>
    </source>
</evidence>